<dbReference type="Gene3D" id="3.40.390.70">
    <property type="match status" value="1"/>
</dbReference>
<dbReference type="EMBL" id="VOHS01000045">
    <property type="protein sequence ID" value="TWV94672.1"/>
    <property type="molecule type" value="Genomic_DNA"/>
</dbReference>
<dbReference type="RefSeq" id="WP_146307730.1">
    <property type="nucleotide sequence ID" value="NZ_VOHS01000045.1"/>
</dbReference>
<accession>A0A5C6LLJ6</accession>
<evidence type="ECO:0000313" key="1">
    <source>
        <dbReference type="EMBL" id="TWV94672.1"/>
    </source>
</evidence>
<reference evidence="1 2" key="1">
    <citation type="submission" date="2019-08" db="EMBL/GenBank/DDBJ databases">
        <title>Whole genome sequencing of chitin degrading bacteria Chitinophaga pinensis YS16.</title>
        <authorList>
            <person name="Singh R.P."/>
            <person name="Manchanda G."/>
            <person name="Maurya I.K."/>
            <person name="Joshi N.K."/>
            <person name="Srivastava A.K."/>
        </authorList>
    </citation>
    <scope>NUCLEOTIDE SEQUENCE [LARGE SCALE GENOMIC DNA]</scope>
    <source>
        <strain evidence="1 2">YS-16</strain>
    </source>
</reference>
<sequence>MKHIFIITCLCSTVLFSCKKDAAIGPAIDIPVDYVLPQGNAPAEANDKIQSLYNTYGSYFLYNFTQKDFLWVPSTGGGNSKIDTAVLGNPQYTMDMLNFLDDVWLKFLPEDFKKKEGIPYRVMMADTIKQYRVGYPPGREYLYFDYKVVGKSITFAGMNASLRTMSSADKVTKRNVLIQVIWNYYIQNKIIDFPSAFYDISDYVTYPASPINASNPANVDAFRQRGFLPASYAANGNPSEWYYGTYSWPQAKSNDQTTYLLAILTRTDAQMASYLSYPMIKQKFDLLVNYYKSKFNIDVRAIANATY</sequence>
<evidence type="ECO:0000313" key="2">
    <source>
        <dbReference type="Proteomes" id="UP000318815"/>
    </source>
</evidence>
<protein>
    <submittedName>
        <fullName evidence="1">Uncharacterized protein</fullName>
    </submittedName>
</protein>
<proteinExistence type="predicted"/>
<dbReference type="Proteomes" id="UP000318815">
    <property type="component" value="Unassembled WGS sequence"/>
</dbReference>
<dbReference type="PROSITE" id="PS51257">
    <property type="entry name" value="PROKAR_LIPOPROTEIN"/>
    <property type="match status" value="1"/>
</dbReference>
<dbReference type="OrthoDB" id="1100648at2"/>
<gene>
    <name evidence="1" type="ORF">FEF09_25500</name>
</gene>
<keyword evidence="2" id="KW-1185">Reference proteome</keyword>
<comment type="caution">
    <text evidence="1">The sequence shown here is derived from an EMBL/GenBank/DDBJ whole genome shotgun (WGS) entry which is preliminary data.</text>
</comment>
<organism evidence="1 2">
    <name type="scientific">Chitinophaga pinensis</name>
    <dbReference type="NCBI Taxonomy" id="79329"/>
    <lineage>
        <taxon>Bacteria</taxon>
        <taxon>Pseudomonadati</taxon>
        <taxon>Bacteroidota</taxon>
        <taxon>Chitinophagia</taxon>
        <taxon>Chitinophagales</taxon>
        <taxon>Chitinophagaceae</taxon>
        <taxon>Chitinophaga</taxon>
    </lineage>
</organism>
<dbReference type="AlphaFoldDB" id="A0A5C6LLJ6"/>
<name>A0A5C6LLJ6_9BACT</name>